<keyword evidence="1 2" id="KW-0238">DNA-binding</keyword>
<evidence type="ECO:0000256" key="3">
    <source>
        <dbReference type="SAM" id="MobiDB-lite"/>
    </source>
</evidence>
<accession>L7SZM9</accession>
<feature type="region of interest" description="Disordered" evidence="3">
    <location>
        <begin position="199"/>
        <end position="231"/>
    </location>
</feature>
<dbReference type="EMBL" id="JX964800">
    <property type="protein sequence ID" value="AGC24181.1"/>
    <property type="molecule type" value="Genomic_DNA"/>
</dbReference>
<dbReference type="InterPro" id="IPR001356">
    <property type="entry name" value="HD"/>
</dbReference>
<comment type="subcellular location">
    <subcellularLocation>
        <location evidence="1 2">Nucleus</location>
    </subcellularLocation>
</comment>
<dbReference type="CDD" id="cd00086">
    <property type="entry name" value="homeodomain"/>
    <property type="match status" value="1"/>
</dbReference>
<organism evidence="5">
    <name type="scientific">Malassezia sympodialis</name>
    <name type="common">Atopic eczema-associated yeast</name>
    <dbReference type="NCBI Taxonomy" id="76777"/>
    <lineage>
        <taxon>Eukaryota</taxon>
        <taxon>Fungi</taxon>
        <taxon>Dikarya</taxon>
        <taxon>Basidiomycota</taxon>
        <taxon>Ustilaginomycotina</taxon>
        <taxon>Malasseziomycetes</taxon>
        <taxon>Malasseziales</taxon>
        <taxon>Malasseziaceae</taxon>
        <taxon>Malassezia</taxon>
    </lineage>
</organism>
<keyword evidence="1 2" id="KW-0539">Nucleus</keyword>
<feature type="compositionally biased region" description="Basic residues" evidence="3">
    <location>
        <begin position="199"/>
        <end position="208"/>
    </location>
</feature>
<evidence type="ECO:0000256" key="1">
    <source>
        <dbReference type="PROSITE-ProRule" id="PRU00108"/>
    </source>
</evidence>
<evidence type="ECO:0000313" key="5">
    <source>
        <dbReference type="EMBL" id="AGC24181.1"/>
    </source>
</evidence>
<feature type="domain" description="Homeobox" evidence="4">
    <location>
        <begin position="137"/>
        <end position="187"/>
    </location>
</feature>
<gene>
    <name evidence="5" type="primary">bW3</name>
</gene>
<name>L7SZM9_MALSM</name>
<dbReference type="Gene3D" id="1.10.10.60">
    <property type="entry name" value="Homeodomain-like"/>
    <property type="match status" value="1"/>
</dbReference>
<evidence type="ECO:0000256" key="2">
    <source>
        <dbReference type="RuleBase" id="RU000682"/>
    </source>
</evidence>
<sequence length="548" mass="61093">MSQELGFVEACLSMLKSLSASDETLLPSPGIHSPLAELNLRDINAVSFMKAIRERPLSNDAQVLLIRLYERVLIKLKGASMEKFAQIQRRWGSARRRALPRMEQLFKLQCQLAATRMQDALLGIIDERLKNFQDAANEPTDAHRGHSPKAVAILEKAFEHAPNITQAEKYKLAEATGLQPRQVTIWVCLFLTNTQFQNRRNRRSHTRRSTTVESSPAFSTSKSTLGSPSKSSLNFVKSEIACEIDAESDFGFEYQEGAIHSESEHDSQPMSKSDVESDYESDGRSQIVTEIPTISLPVLPSVSESSSDPIHTYVDAEACEDNVLDVWSSSMPVTSILEYSSMSYPSTSNSDNHTHGPAAVLFCGGSSQFLQTGHSASLDDEGQYLVFSPVDSMPRLDFADLNLNIDALEECFGLAMESDNTMIRVRKFEQEEMRTAEYLCSNPFNVTEELESRAAKEDWDISSIITRDLTRSLNGKEVQDLSVRLEGISSTRSNMEEAHQRLFQSYPVSPMTPCLPPYSSLSQGYVAPSTQSFEPMNITSPSFMECSH</sequence>
<feature type="compositionally biased region" description="Low complexity" evidence="3">
    <location>
        <begin position="219"/>
        <end position="231"/>
    </location>
</feature>
<dbReference type="Pfam" id="PF00046">
    <property type="entry name" value="Homeodomain"/>
    <property type="match status" value="1"/>
</dbReference>
<evidence type="ECO:0000259" key="4">
    <source>
        <dbReference type="PROSITE" id="PS50071"/>
    </source>
</evidence>
<dbReference type="PROSITE" id="PS50071">
    <property type="entry name" value="HOMEOBOX_2"/>
    <property type="match status" value="1"/>
</dbReference>
<dbReference type="GO" id="GO:0003677">
    <property type="term" value="F:DNA binding"/>
    <property type="evidence" value="ECO:0007669"/>
    <property type="project" value="UniProtKB-UniRule"/>
</dbReference>
<dbReference type="SUPFAM" id="SSF46689">
    <property type="entry name" value="Homeodomain-like"/>
    <property type="match status" value="1"/>
</dbReference>
<dbReference type="GO" id="GO:0005634">
    <property type="term" value="C:nucleus"/>
    <property type="evidence" value="ECO:0007669"/>
    <property type="project" value="UniProtKB-SubCell"/>
</dbReference>
<keyword evidence="1 2" id="KW-0371">Homeobox</keyword>
<dbReference type="InterPro" id="IPR009057">
    <property type="entry name" value="Homeodomain-like_sf"/>
</dbReference>
<protein>
    <submittedName>
        <fullName evidence="5">Homeodomain transcription factor bW</fullName>
    </submittedName>
</protein>
<reference evidence="5" key="1">
    <citation type="journal article" date="2013" name="MBio">
        <title>Genomic insights into the atopic eczema-associated skin commensal yeast Malassezia sympodialis.</title>
        <authorList>
            <person name="Gioti A."/>
            <person name="Nystedt B."/>
            <person name="Li W."/>
            <person name="Xu J."/>
            <person name="Andersson A."/>
            <person name="Averette A.F."/>
            <person name="Muench K."/>
            <person name="Wang X."/>
            <person name="Kappauf C."/>
            <person name="Kingsbury J.M."/>
            <person name="Kraak B."/>
            <person name="Walker L.A."/>
            <person name="Johansson H.J."/>
            <person name="Holm T."/>
            <person name="Lehtioe J."/>
            <person name="Stajich J.E."/>
            <person name="Mieczkowski P."/>
            <person name="Kahmann R."/>
            <person name="Kennell J.C."/>
            <person name="Cardenas M.E."/>
            <person name="Lundeberg J."/>
            <person name="Saunders C.W."/>
            <person name="Boekhout T."/>
            <person name="Dawson T.L."/>
            <person name="Munro C.A."/>
            <person name="de Groot P.W.J."/>
            <person name="Butler G."/>
            <person name="Heitman J."/>
            <person name="Scheynius A."/>
        </authorList>
    </citation>
    <scope>NUCLEOTIDE SEQUENCE</scope>
    <source>
        <strain evidence="5">M24</strain>
    </source>
</reference>
<dbReference type="VEuPathDB" id="FungiDB:MSYG_0446"/>
<proteinExistence type="predicted"/>
<feature type="DNA-binding region" description="Homeobox" evidence="1">
    <location>
        <begin position="139"/>
        <end position="188"/>
    </location>
</feature>
<dbReference type="AlphaFoldDB" id="L7SZM9"/>
<dbReference type="SMART" id="SM00389">
    <property type="entry name" value="HOX"/>
    <property type="match status" value="1"/>
</dbReference>